<dbReference type="GO" id="GO:0016020">
    <property type="term" value="C:membrane"/>
    <property type="evidence" value="ECO:0007669"/>
    <property type="project" value="UniProtKB-SubCell"/>
</dbReference>
<protein>
    <recommendedName>
        <fullName evidence="16">Cation/H+ exchanger domain-containing protein</fullName>
    </recommendedName>
</protein>
<reference evidence="14" key="1">
    <citation type="submission" date="2023-10" db="EMBL/GenBank/DDBJ databases">
        <authorList>
            <person name="Domelevo Entfellner J.-B."/>
        </authorList>
    </citation>
    <scope>NUCLEOTIDE SEQUENCE</scope>
</reference>
<dbReference type="Gene3D" id="1.20.1530.20">
    <property type="match status" value="1"/>
</dbReference>
<dbReference type="GO" id="GO:1902600">
    <property type="term" value="P:proton transmembrane transport"/>
    <property type="evidence" value="ECO:0007669"/>
    <property type="project" value="InterPro"/>
</dbReference>
<evidence type="ECO:0000256" key="2">
    <source>
        <dbReference type="ARBA" id="ARBA00022448"/>
    </source>
</evidence>
<keyword evidence="6 10" id="KW-1133">Transmembrane helix</keyword>
<evidence type="ECO:0000256" key="5">
    <source>
        <dbReference type="ARBA" id="ARBA00022958"/>
    </source>
</evidence>
<dbReference type="GO" id="GO:0006813">
    <property type="term" value="P:potassium ion transport"/>
    <property type="evidence" value="ECO:0007669"/>
    <property type="project" value="UniProtKB-KW"/>
</dbReference>
<keyword evidence="7" id="KW-0406">Ion transport</keyword>
<feature type="transmembrane region" description="Helical" evidence="10">
    <location>
        <begin position="289"/>
        <end position="308"/>
    </location>
</feature>
<evidence type="ECO:0000256" key="10">
    <source>
        <dbReference type="SAM" id="Phobius"/>
    </source>
</evidence>
<evidence type="ECO:0000256" key="8">
    <source>
        <dbReference type="ARBA" id="ARBA00023136"/>
    </source>
</evidence>
<dbReference type="InterPro" id="IPR006153">
    <property type="entry name" value="Cation/H_exchanger_TM"/>
</dbReference>
<dbReference type="PANTHER" id="PTHR32468:SF17">
    <property type="entry name" value="CATION_H(+) ANTIPORTER 4"/>
    <property type="match status" value="1"/>
</dbReference>
<evidence type="ECO:0000259" key="12">
    <source>
        <dbReference type="Pfam" id="PF23256"/>
    </source>
</evidence>
<dbReference type="PANTHER" id="PTHR32468">
    <property type="entry name" value="CATION/H + ANTIPORTER"/>
    <property type="match status" value="1"/>
</dbReference>
<dbReference type="GO" id="GO:0012505">
    <property type="term" value="C:endomembrane system"/>
    <property type="evidence" value="ECO:0007669"/>
    <property type="project" value="TreeGrafter"/>
</dbReference>
<feature type="transmembrane region" description="Helical" evidence="10">
    <location>
        <begin position="61"/>
        <end position="83"/>
    </location>
</feature>
<dbReference type="AlphaFoldDB" id="A0AA86SDK4"/>
<dbReference type="GO" id="GO:0006885">
    <property type="term" value="P:regulation of pH"/>
    <property type="evidence" value="ECO:0007669"/>
    <property type="project" value="TreeGrafter"/>
</dbReference>
<feature type="transmembrane region" description="Helical" evidence="10">
    <location>
        <begin position="6"/>
        <end position="24"/>
    </location>
</feature>
<keyword evidence="4 10" id="KW-0812">Transmembrane</keyword>
<evidence type="ECO:0000256" key="6">
    <source>
        <dbReference type="ARBA" id="ARBA00022989"/>
    </source>
</evidence>
<keyword evidence="15" id="KW-1185">Reference proteome</keyword>
<dbReference type="InterPro" id="IPR050794">
    <property type="entry name" value="CPA2_transporter"/>
</dbReference>
<dbReference type="GO" id="GO:0015297">
    <property type="term" value="F:antiporter activity"/>
    <property type="evidence" value="ECO:0007669"/>
    <property type="project" value="InterPro"/>
</dbReference>
<comment type="subcellular location">
    <subcellularLocation>
        <location evidence="1">Membrane</location>
        <topology evidence="1">Multi-pass membrane protein</topology>
    </subcellularLocation>
</comment>
<proteinExistence type="inferred from homology"/>
<keyword evidence="2" id="KW-0813">Transport</keyword>
<dbReference type="Pfam" id="PF00999">
    <property type="entry name" value="Na_H_Exchanger"/>
    <property type="match status" value="1"/>
</dbReference>
<feature type="transmembrane region" description="Helical" evidence="10">
    <location>
        <begin position="200"/>
        <end position="218"/>
    </location>
</feature>
<name>A0AA86SDK4_9FABA</name>
<comment type="similarity">
    <text evidence="9">Belongs to the monovalent cation:proton antiporter 2 (CPA2) transporter (TC 2.A.37) family. CHX (TC 2.A.37.4) subfamily.</text>
</comment>
<dbReference type="Pfam" id="PF23259">
    <property type="entry name" value="CHX17_C"/>
    <property type="match status" value="1"/>
</dbReference>
<dbReference type="InterPro" id="IPR057290">
    <property type="entry name" value="CHX17_C"/>
</dbReference>
<feature type="domain" description="Cation/H(+) antiporter C-terminal" evidence="13">
    <location>
        <begin position="607"/>
        <end position="751"/>
    </location>
</feature>
<feature type="domain" description="Cation/H(+) antiporter central" evidence="12">
    <location>
        <begin position="466"/>
        <end position="593"/>
    </location>
</feature>
<feature type="transmembrane region" description="Helical" evidence="10">
    <location>
        <begin position="329"/>
        <end position="350"/>
    </location>
</feature>
<feature type="domain" description="Cation/H+ exchanger transmembrane" evidence="11">
    <location>
        <begin position="21"/>
        <end position="408"/>
    </location>
</feature>
<keyword evidence="5" id="KW-0630">Potassium</keyword>
<evidence type="ECO:0000256" key="3">
    <source>
        <dbReference type="ARBA" id="ARBA00022538"/>
    </source>
</evidence>
<dbReference type="Proteomes" id="UP001189624">
    <property type="component" value="Chromosome 4"/>
</dbReference>
<feature type="transmembrane region" description="Helical" evidence="10">
    <location>
        <begin position="36"/>
        <end position="55"/>
    </location>
</feature>
<keyword evidence="3" id="KW-0633">Potassium transport</keyword>
<keyword evidence="8 10" id="KW-0472">Membrane</keyword>
<evidence type="ECO:0000256" key="1">
    <source>
        <dbReference type="ARBA" id="ARBA00004141"/>
    </source>
</evidence>
<evidence type="ECO:0000256" key="7">
    <source>
        <dbReference type="ARBA" id="ARBA00023065"/>
    </source>
</evidence>
<feature type="transmembrane region" description="Helical" evidence="10">
    <location>
        <begin position="389"/>
        <end position="412"/>
    </location>
</feature>
<feature type="transmembrane region" description="Helical" evidence="10">
    <location>
        <begin position="239"/>
        <end position="269"/>
    </location>
</feature>
<evidence type="ECO:0000313" key="15">
    <source>
        <dbReference type="Proteomes" id="UP001189624"/>
    </source>
</evidence>
<evidence type="ECO:0000256" key="4">
    <source>
        <dbReference type="ARBA" id="ARBA00022692"/>
    </source>
</evidence>
<evidence type="ECO:0008006" key="16">
    <source>
        <dbReference type="Google" id="ProtNLM"/>
    </source>
</evidence>
<dbReference type="InterPro" id="IPR057291">
    <property type="entry name" value="CHX17_2nd"/>
</dbReference>
<evidence type="ECO:0000313" key="14">
    <source>
        <dbReference type="EMBL" id="CAJ1952960.1"/>
    </source>
</evidence>
<sequence length="757" mass="84846">MLPENALPMLQMQICLIFLATFFLHTILGRLGIPRFTSMSLVGLIFATTFTEKWAQKWRQLFFIDSQANLGLLSVFGYMLFLFSTGVQTDMSVIHRTTRCATNIGSIAIMAPLICSMLVVHFHSAKYLDLGQAARLRAISGLFSVTPFPNVCLVLSDIKILNSELGRLSQSAALVTELFNVFLITILNITKIMYEDPSKAWFNLIAAVLFVLLVVFIYRPAMYWIIKQTPEGSPVSDHYVYCIFIMALLASYATHRIGFLALFGPFVVGLATPEGPPLGTAIIKKIDTFVNWVLMPLFVTTCAMRVDLRDVMNWGYRMSGEIDEFMVQTLIIIVVATVVKLVACTLLPLYSNMPLNDAVSLSLIMSGKGIVELAGVSIVRDIMGMPDNVFALVIICIILNATVMPMLLAYLYDPMKKYSGNYTKRNIFDLKSNTELRVLTCIHRPDNIPPTINLLEATFPTKDNPLCIYVLQLIELIGRASPLFISHNLQSKKETDSNSSMADKLIDAFQNFEQEFKDALLVNTYTSISPTEMMYDDICTLALNKFTSLIVLPFHKKWSSDGNFVEIEDESLRELNFRVMQRAPCSVGILIERVQMTHIFSPETPYSVCMLFIGGRDDREALFFAKRMTKNPNVRLTVVRFFAARNSEITDLQELLDTEILNDIKAKKKVGESSVKYIEKSVRDGPETALAIRKLVTEYDLIIVGRQAGIETPQTSGLLQWSEYPELGVLGDLLASTDAAGKASVFVMQQQRTARGN</sequence>
<gene>
    <name evidence="14" type="ORF">AYBTSS11_LOCUS15573</name>
</gene>
<dbReference type="InterPro" id="IPR038770">
    <property type="entry name" value="Na+/solute_symporter_sf"/>
</dbReference>
<evidence type="ECO:0000259" key="11">
    <source>
        <dbReference type="Pfam" id="PF00999"/>
    </source>
</evidence>
<evidence type="ECO:0000256" key="9">
    <source>
        <dbReference type="ARBA" id="ARBA00038341"/>
    </source>
</evidence>
<dbReference type="Gramene" id="rna-AYBTSS11_LOCUS15573">
    <property type="protein sequence ID" value="CAJ1952960.1"/>
    <property type="gene ID" value="gene-AYBTSS11_LOCUS15573"/>
</dbReference>
<accession>A0AA86SDK4</accession>
<feature type="transmembrane region" description="Helical" evidence="10">
    <location>
        <begin position="172"/>
        <end position="194"/>
    </location>
</feature>
<dbReference type="Pfam" id="PF23256">
    <property type="entry name" value="CHX17_2nd"/>
    <property type="match status" value="1"/>
</dbReference>
<organism evidence="14 15">
    <name type="scientific">Sphenostylis stenocarpa</name>
    <dbReference type="NCBI Taxonomy" id="92480"/>
    <lineage>
        <taxon>Eukaryota</taxon>
        <taxon>Viridiplantae</taxon>
        <taxon>Streptophyta</taxon>
        <taxon>Embryophyta</taxon>
        <taxon>Tracheophyta</taxon>
        <taxon>Spermatophyta</taxon>
        <taxon>Magnoliopsida</taxon>
        <taxon>eudicotyledons</taxon>
        <taxon>Gunneridae</taxon>
        <taxon>Pentapetalae</taxon>
        <taxon>rosids</taxon>
        <taxon>fabids</taxon>
        <taxon>Fabales</taxon>
        <taxon>Fabaceae</taxon>
        <taxon>Papilionoideae</taxon>
        <taxon>50 kb inversion clade</taxon>
        <taxon>NPAAA clade</taxon>
        <taxon>indigoferoid/millettioid clade</taxon>
        <taxon>Phaseoleae</taxon>
        <taxon>Sphenostylis</taxon>
    </lineage>
</organism>
<dbReference type="EMBL" id="OY731401">
    <property type="protein sequence ID" value="CAJ1952960.1"/>
    <property type="molecule type" value="Genomic_DNA"/>
</dbReference>
<feature type="transmembrane region" description="Helical" evidence="10">
    <location>
        <begin position="104"/>
        <end position="124"/>
    </location>
</feature>
<evidence type="ECO:0000259" key="13">
    <source>
        <dbReference type="Pfam" id="PF23259"/>
    </source>
</evidence>